<keyword evidence="1" id="KW-1003">Cell membrane</keyword>
<evidence type="ECO:0000256" key="1">
    <source>
        <dbReference type="ARBA" id="ARBA00022475"/>
    </source>
</evidence>
<reference evidence="8" key="1">
    <citation type="submission" date="2016-01" db="EMBL/GenBank/DDBJ databases">
        <title>Draft genome of Chromobacterium sp. F49.</title>
        <authorList>
            <person name="Hong K.W."/>
        </authorList>
    </citation>
    <scope>NUCLEOTIDE SEQUENCE [LARGE SCALE GENOMIC DNA]</scope>
    <source>
        <strain evidence="8">M63</strain>
    </source>
</reference>
<feature type="chain" id="PRO_5038965995" evidence="6">
    <location>
        <begin position="23"/>
        <end position="529"/>
    </location>
</feature>
<dbReference type="RefSeq" id="WP_063180764.1">
    <property type="nucleotide sequence ID" value="NZ_JAMAVM010000018.1"/>
</dbReference>
<dbReference type="PANTHER" id="PTHR43649">
    <property type="entry name" value="ARABINOSE-BINDING PROTEIN-RELATED"/>
    <property type="match status" value="1"/>
</dbReference>
<accession>A0A163YS34</accession>
<sequence>MIYRGKTWTAAALVGAITLTSACSGGSGAKTDQSNAGGTGATTDGQKKQTITMIDFRYGAFPPTGGKGLEMINEKFNVDFKPQYVVRSDYDQKLSAVVASGEIPDIIVMEGPDSNFYKWAKQGAFLPLNDLLDKYPTMKQIPDNTRKAVTVNGKIYAVQKYLTEDYQLTPIIRKDWLDKLGLEVPKNYDELKKVAIAFTKNDPDGNGKNDTYGLAMSANINPSFGMGAYWDSEAWYHKNAEGQVIPGMISDARKQHIGWLADLYKEGAITKDFALLNWAQTNKEFYSGKAGIFIGTPRGMNPTSMQGLIDVNPNAKIVPIPPFQAPDGSQGFVSSPGFYGIVMLNAKLAKDPDKVSKIMEMLDYGRKFVPLEQRNASNADFDWLNGKEGQGYKIENSSVRREAEEKGLAPINYLPDKTMWAPNDAANGYSKEYNVPLLRDLAASLEKMHGETKHLVNPVYSVFSETKASKDTELSKFLYTEQTKMIFGEKPLSDWDKMVKEWSDKGGAQIIKEVNEGLKANGYSGPQWK</sequence>
<keyword evidence="4" id="KW-0564">Palmitate</keyword>
<dbReference type="InterPro" id="IPR006059">
    <property type="entry name" value="SBP"/>
</dbReference>
<evidence type="ECO:0000256" key="6">
    <source>
        <dbReference type="SAM" id="SignalP"/>
    </source>
</evidence>
<dbReference type="Pfam" id="PF13416">
    <property type="entry name" value="SBP_bac_8"/>
    <property type="match status" value="1"/>
</dbReference>
<evidence type="ECO:0000256" key="2">
    <source>
        <dbReference type="ARBA" id="ARBA00022729"/>
    </source>
</evidence>
<dbReference type="eggNOG" id="COG1653">
    <property type="taxonomic scope" value="Bacteria"/>
</dbReference>
<dbReference type="CDD" id="cd13580">
    <property type="entry name" value="PBP2_AlgQ_like_1"/>
    <property type="match status" value="1"/>
</dbReference>
<evidence type="ECO:0000313" key="8">
    <source>
        <dbReference type="Proteomes" id="UP000076563"/>
    </source>
</evidence>
<keyword evidence="3" id="KW-0472">Membrane</keyword>
<dbReference type="STRING" id="1007103.GCA_000213315_04801"/>
<dbReference type="SUPFAM" id="SSF53850">
    <property type="entry name" value="Periplasmic binding protein-like II"/>
    <property type="match status" value="1"/>
</dbReference>
<evidence type="ECO:0000313" key="7">
    <source>
        <dbReference type="EMBL" id="KZE80178.1"/>
    </source>
</evidence>
<dbReference type="Proteomes" id="UP000076563">
    <property type="component" value="Unassembled WGS sequence"/>
</dbReference>
<dbReference type="PANTHER" id="PTHR43649:SF33">
    <property type="entry name" value="POLYGALACTURONAN_RHAMNOGALACTURONAN-BINDING PROTEIN YTCQ"/>
    <property type="match status" value="1"/>
</dbReference>
<evidence type="ECO:0000256" key="5">
    <source>
        <dbReference type="ARBA" id="ARBA00023288"/>
    </source>
</evidence>
<dbReference type="InterPro" id="IPR050490">
    <property type="entry name" value="Bact_solute-bd_prot1"/>
</dbReference>
<dbReference type="Gene3D" id="3.40.190.10">
    <property type="entry name" value="Periplasmic binding protein-like II"/>
    <property type="match status" value="2"/>
</dbReference>
<protein>
    <submittedName>
        <fullName evidence="7">ABC transporter substrate-binding protein</fullName>
    </submittedName>
</protein>
<evidence type="ECO:0000256" key="3">
    <source>
        <dbReference type="ARBA" id="ARBA00023136"/>
    </source>
</evidence>
<dbReference type="OrthoDB" id="9787283at2"/>
<keyword evidence="5" id="KW-0449">Lipoprotein</keyword>
<dbReference type="EMBL" id="LQRA01000049">
    <property type="protein sequence ID" value="KZE80178.1"/>
    <property type="molecule type" value="Genomic_DNA"/>
</dbReference>
<dbReference type="AlphaFoldDB" id="A0A163YS34"/>
<feature type="signal peptide" evidence="6">
    <location>
        <begin position="1"/>
        <end position="22"/>
    </location>
</feature>
<comment type="caution">
    <text evidence="7">The sequence shown here is derived from an EMBL/GenBank/DDBJ whole genome shotgun (WGS) entry which is preliminary data.</text>
</comment>
<organism evidence="7 8">
    <name type="scientific">Paenibacillus elgii</name>
    <dbReference type="NCBI Taxonomy" id="189691"/>
    <lineage>
        <taxon>Bacteria</taxon>
        <taxon>Bacillati</taxon>
        <taxon>Bacillota</taxon>
        <taxon>Bacilli</taxon>
        <taxon>Bacillales</taxon>
        <taxon>Paenibacillaceae</taxon>
        <taxon>Paenibacillus</taxon>
    </lineage>
</organism>
<name>A0A163YS34_9BACL</name>
<gene>
    <name evidence="7" type="ORF">AV654_14420</name>
</gene>
<keyword evidence="8" id="KW-1185">Reference proteome</keyword>
<proteinExistence type="predicted"/>
<dbReference type="PROSITE" id="PS51257">
    <property type="entry name" value="PROKAR_LIPOPROTEIN"/>
    <property type="match status" value="1"/>
</dbReference>
<keyword evidence="2 6" id="KW-0732">Signal</keyword>
<evidence type="ECO:0000256" key="4">
    <source>
        <dbReference type="ARBA" id="ARBA00023139"/>
    </source>
</evidence>